<comment type="caution">
    <text evidence="1">The sequence shown here is derived from an EMBL/GenBank/DDBJ whole genome shotgun (WGS) entry which is preliminary data.</text>
</comment>
<gene>
    <name evidence="1" type="ORF">DOI44_26615</name>
</gene>
<reference evidence="1" key="1">
    <citation type="submission" date="2018-06" db="EMBL/GenBank/DDBJ databases">
        <authorList>
            <person name="Ashton P.M."/>
            <person name="Dallman T."/>
            <person name="Nair S."/>
            <person name="De Pinna E."/>
            <person name="Peters T."/>
            <person name="Grant K."/>
        </authorList>
    </citation>
    <scope>NUCLEOTIDE SEQUENCE [LARGE SCALE GENOMIC DNA]</scope>
    <source>
        <strain evidence="1">449454</strain>
    </source>
</reference>
<evidence type="ECO:0000313" key="1">
    <source>
        <dbReference type="EMBL" id="EBR8436491.1"/>
    </source>
</evidence>
<protein>
    <submittedName>
        <fullName evidence="1">Uncharacterized protein</fullName>
    </submittedName>
</protein>
<organism evidence="1">
    <name type="scientific">Salmonella enterica subsp. enterica serovar Panama</name>
    <dbReference type="NCBI Taxonomy" id="29472"/>
    <lineage>
        <taxon>Bacteria</taxon>
        <taxon>Pseudomonadati</taxon>
        <taxon>Pseudomonadota</taxon>
        <taxon>Gammaproteobacteria</taxon>
        <taxon>Enterobacterales</taxon>
        <taxon>Enterobacteriaceae</taxon>
        <taxon>Salmonella</taxon>
    </lineage>
</organism>
<dbReference type="Proteomes" id="UP000839597">
    <property type="component" value="Unassembled WGS sequence"/>
</dbReference>
<proteinExistence type="predicted"/>
<accession>A0A5U8JIU3</accession>
<dbReference type="AlphaFoldDB" id="A0A5U8JIU3"/>
<name>A0A5U8JIU3_SALET</name>
<sequence length="135" mass="15510">MDEQDIAFRFAVRVSEAYVHHLIALHRRPVYRHQAGDFMVSTNPLAAVLEGYLSGKDMAADARVRFYDRLLADSRSPDSRVVFVMGRPPAELSKRGVRYMNTWMHTYADLLTMHDKRDERGLLVVPGSYGESYDM</sequence>
<dbReference type="EMBL" id="AAGTPA010000059">
    <property type="protein sequence ID" value="EBR8436491.1"/>
    <property type="molecule type" value="Genomic_DNA"/>
</dbReference>